<reference evidence="3 4" key="1">
    <citation type="submission" date="2019-01" db="EMBL/GenBank/DDBJ databases">
        <title>Lacunisphaera sp. strain TWA-58.</title>
        <authorList>
            <person name="Chen W.-M."/>
        </authorList>
    </citation>
    <scope>NUCLEOTIDE SEQUENCE [LARGE SCALE GENOMIC DNA]</scope>
    <source>
        <strain evidence="3 4">TWA-58</strain>
    </source>
</reference>
<accession>A0A4Q1C6Y6</accession>
<feature type="repeat" description="TPR" evidence="1">
    <location>
        <begin position="94"/>
        <end position="127"/>
    </location>
</feature>
<feature type="domain" description="Ancillary SecYEG translocon subunit/Cell division coordinator CpoB TPR" evidence="2">
    <location>
        <begin position="29"/>
        <end position="123"/>
    </location>
</feature>
<dbReference type="AlphaFoldDB" id="A0A4Q1C6Y6"/>
<comment type="caution">
    <text evidence="3">The sequence shown here is derived from an EMBL/GenBank/DDBJ whole genome shotgun (WGS) entry which is preliminary data.</text>
</comment>
<dbReference type="EMBL" id="SDHX01000001">
    <property type="protein sequence ID" value="RXK54653.1"/>
    <property type="molecule type" value="Genomic_DNA"/>
</dbReference>
<protein>
    <submittedName>
        <fullName evidence="3">Tetratricopeptide repeat protein</fullName>
    </submittedName>
</protein>
<dbReference type="InterPro" id="IPR011990">
    <property type="entry name" value="TPR-like_helical_dom_sf"/>
</dbReference>
<dbReference type="OrthoDB" id="194944at2"/>
<dbReference type="Gene3D" id="1.25.40.10">
    <property type="entry name" value="Tetratricopeptide repeat domain"/>
    <property type="match status" value="1"/>
</dbReference>
<keyword evidence="4" id="KW-1185">Reference proteome</keyword>
<gene>
    <name evidence="3" type="ORF">ESB00_01790</name>
</gene>
<evidence type="ECO:0000313" key="3">
    <source>
        <dbReference type="EMBL" id="RXK54653.1"/>
    </source>
</evidence>
<dbReference type="PROSITE" id="PS50005">
    <property type="entry name" value="TPR"/>
    <property type="match status" value="1"/>
</dbReference>
<dbReference type="Proteomes" id="UP000290218">
    <property type="component" value="Unassembled WGS sequence"/>
</dbReference>
<dbReference type="InterPro" id="IPR019734">
    <property type="entry name" value="TPR_rpt"/>
</dbReference>
<proteinExistence type="predicted"/>
<dbReference type="Pfam" id="PF09976">
    <property type="entry name" value="TPR_21"/>
    <property type="match status" value="1"/>
</dbReference>
<evidence type="ECO:0000313" key="4">
    <source>
        <dbReference type="Proteomes" id="UP000290218"/>
    </source>
</evidence>
<dbReference type="RefSeq" id="WP_129046017.1">
    <property type="nucleotide sequence ID" value="NZ_SDHX01000001.1"/>
</dbReference>
<organism evidence="3 4">
    <name type="scientific">Oleiharenicola lentus</name>
    <dbReference type="NCBI Taxonomy" id="2508720"/>
    <lineage>
        <taxon>Bacteria</taxon>
        <taxon>Pseudomonadati</taxon>
        <taxon>Verrucomicrobiota</taxon>
        <taxon>Opitutia</taxon>
        <taxon>Opitutales</taxon>
        <taxon>Opitutaceae</taxon>
        <taxon>Oleiharenicola</taxon>
    </lineage>
</organism>
<keyword evidence="1" id="KW-0802">TPR repeat</keyword>
<evidence type="ECO:0000259" key="2">
    <source>
        <dbReference type="Pfam" id="PF09976"/>
    </source>
</evidence>
<dbReference type="InterPro" id="IPR018704">
    <property type="entry name" value="SecYEG/CpoB_TPR"/>
</dbReference>
<dbReference type="SUPFAM" id="SSF48452">
    <property type="entry name" value="TPR-like"/>
    <property type="match status" value="1"/>
</dbReference>
<evidence type="ECO:0000256" key="1">
    <source>
        <dbReference type="PROSITE-ProRule" id="PRU00339"/>
    </source>
</evidence>
<name>A0A4Q1C6Y6_9BACT</name>
<sequence length="218" mass="23191">MNIPPPAGHQTPDQAAAPAQPAVEEALHSFWEKNRRLILMLCVVALLVVIGREGWQYVQAEREKSVQADFARAGDRTEQLATFAKANEGHTLAAIAYLRIADQRYAAGDYRQALENYNKAVTGLTNSALLGRARVGAAMSQLNAGDKTAAETSFKAIGADAALTKGIRAEATYHLASLALEAGNSAEVSRLVAEIGKIEPAGVWSQRASTLLVGKPAL</sequence>